<keyword evidence="2" id="KW-1185">Reference proteome</keyword>
<gene>
    <name evidence="1" type="ORF">HNQ93_001597</name>
</gene>
<proteinExistence type="predicted"/>
<accession>A0A7W9SZR3</accession>
<comment type="caution">
    <text evidence="1">The sequence shown here is derived from an EMBL/GenBank/DDBJ whole genome shotgun (WGS) entry which is preliminary data.</text>
</comment>
<name>A0A7W9SZR3_9BACT</name>
<reference evidence="1 2" key="1">
    <citation type="submission" date="2020-08" db="EMBL/GenBank/DDBJ databases">
        <title>Genomic Encyclopedia of Type Strains, Phase IV (KMG-IV): sequencing the most valuable type-strain genomes for metagenomic binning, comparative biology and taxonomic classification.</title>
        <authorList>
            <person name="Goeker M."/>
        </authorList>
    </citation>
    <scope>NUCLEOTIDE SEQUENCE [LARGE SCALE GENOMIC DNA]</scope>
    <source>
        <strain evidence="1 2">DSM 26718</strain>
    </source>
</reference>
<evidence type="ECO:0000313" key="2">
    <source>
        <dbReference type="Proteomes" id="UP000532746"/>
    </source>
</evidence>
<sequence length="47" mass="5312">MPIRFAGWAFCLPVANLAQFPSVYSSSSAFYYVREDLYALFAGRKLS</sequence>
<organism evidence="1 2">
    <name type="scientific">Hymenobacter luteus</name>
    <dbReference type="NCBI Taxonomy" id="1411122"/>
    <lineage>
        <taxon>Bacteria</taxon>
        <taxon>Pseudomonadati</taxon>
        <taxon>Bacteroidota</taxon>
        <taxon>Cytophagia</taxon>
        <taxon>Cytophagales</taxon>
        <taxon>Hymenobacteraceae</taxon>
        <taxon>Hymenobacter</taxon>
    </lineage>
</organism>
<evidence type="ECO:0000313" key="1">
    <source>
        <dbReference type="EMBL" id="MBB6058751.1"/>
    </source>
</evidence>
<dbReference type="Proteomes" id="UP000532746">
    <property type="component" value="Unassembled WGS sequence"/>
</dbReference>
<dbReference type="AlphaFoldDB" id="A0A7W9SZR3"/>
<dbReference type="EMBL" id="JACHGG010000002">
    <property type="protein sequence ID" value="MBB6058751.1"/>
    <property type="molecule type" value="Genomic_DNA"/>
</dbReference>
<protein>
    <submittedName>
        <fullName evidence="1">Uncharacterized protein</fullName>
    </submittedName>
</protein>